<dbReference type="GO" id="GO:0046872">
    <property type="term" value="F:metal ion binding"/>
    <property type="evidence" value="ECO:0007669"/>
    <property type="project" value="InterPro"/>
</dbReference>
<organism evidence="1 2">
    <name type="scientific">Candidatus Roizmanbacteria bacterium CG_4_9_14_0_2_um_filter_39_13</name>
    <dbReference type="NCBI Taxonomy" id="1974839"/>
    <lineage>
        <taxon>Bacteria</taxon>
        <taxon>Candidatus Roizmaniibacteriota</taxon>
    </lineage>
</organism>
<dbReference type="GO" id="GO:0003677">
    <property type="term" value="F:DNA binding"/>
    <property type="evidence" value="ECO:0007669"/>
    <property type="project" value="InterPro"/>
</dbReference>
<proteinExistence type="predicted"/>
<dbReference type="Gene3D" id="1.20.58.1000">
    <property type="entry name" value="Metal-sensitive repressor, helix protomer"/>
    <property type="match status" value="1"/>
</dbReference>
<comment type="caution">
    <text evidence="1">The sequence shown here is derived from an EMBL/GenBank/DDBJ whole genome shotgun (WGS) entry which is preliminary data.</text>
</comment>
<protein>
    <recommendedName>
        <fullName evidence="3">Transcriptional regulator</fullName>
    </recommendedName>
</protein>
<name>A0A2M8F3M5_9BACT</name>
<sequence>MEQLDKRVSRILGQLRGIQKMVQEQRNQVEILQQVSAVKKAINGLSKEVILQYFEEITPKENQKEIEMMIQRTIDL</sequence>
<evidence type="ECO:0008006" key="3">
    <source>
        <dbReference type="Google" id="ProtNLM"/>
    </source>
</evidence>
<gene>
    <name evidence="1" type="ORF">CO051_00840</name>
</gene>
<evidence type="ECO:0000313" key="1">
    <source>
        <dbReference type="EMBL" id="PJC33882.1"/>
    </source>
</evidence>
<dbReference type="Proteomes" id="UP000231383">
    <property type="component" value="Unassembled WGS sequence"/>
</dbReference>
<dbReference type="PANTHER" id="PTHR33677">
    <property type="entry name" value="TRANSCRIPTIONAL REPRESSOR FRMR-RELATED"/>
    <property type="match status" value="1"/>
</dbReference>
<reference evidence="2" key="1">
    <citation type="submission" date="2017-09" db="EMBL/GenBank/DDBJ databases">
        <title>Depth-based differentiation of microbial function through sediment-hosted aquifers and enrichment of novel symbionts in the deep terrestrial subsurface.</title>
        <authorList>
            <person name="Probst A.J."/>
            <person name="Ladd B."/>
            <person name="Jarett J.K."/>
            <person name="Geller-Mcgrath D.E."/>
            <person name="Sieber C.M.K."/>
            <person name="Emerson J.B."/>
            <person name="Anantharaman K."/>
            <person name="Thomas B.C."/>
            <person name="Malmstrom R."/>
            <person name="Stieglmeier M."/>
            <person name="Klingl A."/>
            <person name="Woyke T."/>
            <person name="Ryan C.M."/>
            <person name="Banfield J.F."/>
        </authorList>
    </citation>
    <scope>NUCLEOTIDE SEQUENCE [LARGE SCALE GENOMIC DNA]</scope>
</reference>
<evidence type="ECO:0000313" key="2">
    <source>
        <dbReference type="Proteomes" id="UP000231383"/>
    </source>
</evidence>
<dbReference type="AlphaFoldDB" id="A0A2M8F3M5"/>
<dbReference type="InterPro" id="IPR003735">
    <property type="entry name" value="Metal_Tscrpt_repr"/>
</dbReference>
<dbReference type="Pfam" id="PF02583">
    <property type="entry name" value="Trns_repr_metal"/>
    <property type="match status" value="1"/>
</dbReference>
<dbReference type="InterPro" id="IPR038390">
    <property type="entry name" value="Metal_Tscrpt_repr_sf"/>
</dbReference>
<accession>A0A2M8F3M5</accession>
<dbReference type="GO" id="GO:0045892">
    <property type="term" value="P:negative regulation of DNA-templated transcription"/>
    <property type="evidence" value="ECO:0007669"/>
    <property type="project" value="UniProtKB-ARBA"/>
</dbReference>
<dbReference type="EMBL" id="PFSC01000022">
    <property type="protein sequence ID" value="PJC33882.1"/>
    <property type="molecule type" value="Genomic_DNA"/>
</dbReference>